<dbReference type="GO" id="GO:0016620">
    <property type="term" value="F:oxidoreductase activity, acting on the aldehyde or oxo group of donors, NAD or NADP as acceptor"/>
    <property type="evidence" value="ECO:0007669"/>
    <property type="project" value="InterPro"/>
</dbReference>
<dbReference type="Proteomes" id="UP000238045">
    <property type="component" value="Unassembled WGS sequence"/>
</dbReference>
<dbReference type="EMBL" id="PCQL01000019">
    <property type="protein sequence ID" value="PRC15370.1"/>
    <property type="molecule type" value="Genomic_DNA"/>
</dbReference>
<dbReference type="InterPro" id="IPR015590">
    <property type="entry name" value="Aldehyde_DH_dom"/>
</dbReference>
<evidence type="ECO:0000313" key="3">
    <source>
        <dbReference type="EMBL" id="PRC15370.1"/>
    </source>
</evidence>
<dbReference type="SUPFAM" id="SSF53720">
    <property type="entry name" value="ALDH-like"/>
    <property type="match status" value="1"/>
</dbReference>
<dbReference type="AlphaFoldDB" id="A0A2S9EJ78"/>
<reference evidence="3 4" key="1">
    <citation type="submission" date="2017-09" db="EMBL/GenBank/DDBJ databases">
        <title>Genomic, metabolic, and phenotypic characteristics of bacterial isolates from the natural microbiome of the model nematode Caenorhabditis elegans.</title>
        <authorList>
            <person name="Zimmermann J."/>
            <person name="Obeng N."/>
            <person name="Yang W."/>
            <person name="Obeng O."/>
            <person name="Kissoyan K."/>
            <person name="Pees B."/>
            <person name="Dirksen P."/>
            <person name="Hoppner M."/>
            <person name="Franke A."/>
            <person name="Rosenstiel P."/>
            <person name="Leippe M."/>
            <person name="Dierking K."/>
            <person name="Kaleta C."/>
            <person name="Schulenburg H."/>
        </authorList>
    </citation>
    <scope>NUCLEOTIDE SEQUENCE [LARGE SCALE GENOMIC DNA]</scope>
    <source>
        <strain evidence="3 4">MYb117</strain>
    </source>
</reference>
<keyword evidence="1" id="KW-0560">Oxidoreductase</keyword>
<dbReference type="PANTHER" id="PTHR43353">
    <property type="entry name" value="SUCCINATE-SEMIALDEHYDE DEHYDROGENASE, MITOCHONDRIAL"/>
    <property type="match status" value="1"/>
</dbReference>
<proteinExistence type="predicted"/>
<dbReference type="Pfam" id="PF00171">
    <property type="entry name" value="Aldedh"/>
    <property type="match status" value="1"/>
</dbReference>
<dbReference type="Gene3D" id="3.40.605.10">
    <property type="entry name" value="Aldehyde Dehydrogenase, Chain A, domain 1"/>
    <property type="match status" value="1"/>
</dbReference>
<organism evidence="3 4">
    <name type="scientific">Pseudomonas poae</name>
    <dbReference type="NCBI Taxonomy" id="200451"/>
    <lineage>
        <taxon>Bacteria</taxon>
        <taxon>Pseudomonadati</taxon>
        <taxon>Pseudomonadota</taxon>
        <taxon>Gammaproteobacteria</taxon>
        <taxon>Pseudomonadales</taxon>
        <taxon>Pseudomonadaceae</taxon>
        <taxon>Pseudomonas</taxon>
    </lineage>
</organism>
<dbReference type="InterPro" id="IPR016163">
    <property type="entry name" value="Ald_DH_C"/>
</dbReference>
<dbReference type="PANTHER" id="PTHR43353:SF3">
    <property type="entry name" value="ALDEHYDE DEHYDROGENASE-RELATED"/>
    <property type="match status" value="1"/>
</dbReference>
<keyword evidence="4" id="KW-1185">Reference proteome</keyword>
<gene>
    <name evidence="3" type="ORF">CQZ99_17820</name>
</gene>
<evidence type="ECO:0000313" key="4">
    <source>
        <dbReference type="Proteomes" id="UP000238045"/>
    </source>
</evidence>
<dbReference type="InterPro" id="IPR016161">
    <property type="entry name" value="Ald_DH/histidinol_DH"/>
</dbReference>
<dbReference type="InterPro" id="IPR016162">
    <property type="entry name" value="Ald_DH_N"/>
</dbReference>
<dbReference type="InterPro" id="IPR044151">
    <property type="entry name" value="ALDH_KGSADH"/>
</dbReference>
<sequence length="463" mass="47423">MSEHSIVDTAVAQARAAAPLWALAPASVRATLLRGLADALEAQKDSLIPLADEESNLGAGRLGGEIARTAFQLRGFAEGLVSGPAYARIVDEAVAGAPPVGRPQLTRVLRPLGPVAMFSASNFPFAFSVLGGDTASALAAGCPVVVKAHSGHPRLSQAVFDLARDVVRAQGLPEGLLTLVDNATRGAGGYLVQHPDIAAVAFTGSYQGGTALWKLANERPRPVPFFGELGSINPLIALPAALEANSAELAKTAAGSITMGCGQFCTSPGVIVVLEGAASDRFIGQLCEELAPIQPHAMLTPGMRQGFEAASAHIAANATTLLAPGSDAQGPAPRIYATDAATFIQNPALREEMFGPGALVVKVRNLDQVHQVLQAIGGTLTTTLWGANADTPANRALVSAAEAVSGRVLFSGVPTGVAVCAAQQHGGPWPSSTAPQSTSVGYAAIERFLRPVALQDAPAWAQA</sequence>
<dbReference type="Gene3D" id="3.40.309.10">
    <property type="entry name" value="Aldehyde Dehydrogenase, Chain A, domain 2"/>
    <property type="match status" value="1"/>
</dbReference>
<accession>A0A2S9EJ78</accession>
<dbReference type="CDD" id="cd07129">
    <property type="entry name" value="ALDH_KGSADH"/>
    <property type="match status" value="1"/>
</dbReference>
<protein>
    <submittedName>
        <fullName evidence="3">Aldehyde dehydrogenase</fullName>
    </submittedName>
</protein>
<evidence type="ECO:0000256" key="1">
    <source>
        <dbReference type="ARBA" id="ARBA00023002"/>
    </source>
</evidence>
<evidence type="ECO:0000259" key="2">
    <source>
        <dbReference type="Pfam" id="PF00171"/>
    </source>
</evidence>
<comment type="caution">
    <text evidence="3">The sequence shown here is derived from an EMBL/GenBank/DDBJ whole genome shotgun (WGS) entry which is preliminary data.</text>
</comment>
<dbReference type="InterPro" id="IPR050740">
    <property type="entry name" value="Aldehyde_DH_Superfamily"/>
</dbReference>
<dbReference type="RefSeq" id="WP_105697963.1">
    <property type="nucleotide sequence ID" value="NZ_CP159260.1"/>
</dbReference>
<name>A0A2S9EJ78_9PSED</name>
<feature type="domain" description="Aldehyde dehydrogenase" evidence="2">
    <location>
        <begin position="6"/>
        <end position="391"/>
    </location>
</feature>